<sequence length="785" mass="80076">MNPLGLDAPGPARPHDLRLLGPAVATWLASLAATAAGPGAGAAMSALLFGAAAAAVPLLRSPRGGAVAGLLVAALLCAAAASLAAAGRGAAVAGSPVTARAAERGHAELDAVITGDPRSRAGPPQPGRPELVVEARTSRIDVHGERTATRVPVVLLVSGAQWRTLVPSQRVRFSGRLLPAGDDPLTAALVAVRGPPSHTTAPTPAHTAAAEVRARLRAACTVLPQPERGLVPAFVVGDTSRLPERTAEDFRASGMTHLLTVSGANLAILTGAVLALARWSRWPTGVTVAAGALMIGVFILVARPEPSVLRAAFMGAVALLALALGRRRAGMAALSATVIGLLLFDPGLAHSYGFALSVLASGGIMVLAPRWRDRWAARMPEWAAEALAVPLAAHVACAPVLVLLSAEVSWVAIPANALTGPLMPIATVGGFAVAVLALVWPGAAAVAVWVPAVPVLWARVIAEYCAGIRGGAVPWRGDLLGACVLALLLVLALSLRGRVRRVAAAAGTAVATGVFAAQCAAPSWPPNGWLAVACDVGQGDAIALATGGGGAAVVDTGLDPAQVDRCLDDLGVDEVSLLVLTHGDADHVGGTSGVLDGRRVAAAAAPPGFDHGRSRRALERARVPLRAVAAGHRFALGGWSFTVLWPGDRPAASSNDASVVLLARWSPPDGSPDSDVTVLLTGDIEESAQRSLLGDPAITEVDVLKVPHHGAKTQEPAFLAATRPRVTLTSVGADNTYGHPAPRTWRHLESLTTANYRTDRHGDIAVLPGRGGPAVTHRPPAARDR</sequence>
<evidence type="ECO:0000256" key="7">
    <source>
        <dbReference type="SAM" id="Phobius"/>
    </source>
</evidence>
<dbReference type="CDD" id="cd07731">
    <property type="entry name" value="ComA-like_MBL-fold"/>
    <property type="match status" value="1"/>
</dbReference>
<evidence type="ECO:0000313" key="11">
    <source>
        <dbReference type="Proteomes" id="UP000240542"/>
    </source>
</evidence>
<dbReference type="InterPro" id="IPR052159">
    <property type="entry name" value="Competence_DNA_uptake"/>
</dbReference>
<feature type="transmembrane region" description="Helical" evidence="7">
    <location>
        <begin position="502"/>
        <end position="524"/>
    </location>
</feature>
<evidence type="ECO:0000256" key="6">
    <source>
        <dbReference type="SAM" id="MobiDB-lite"/>
    </source>
</evidence>
<organism evidence="10 11">
    <name type="scientific">Murinocardiopsis flavida</name>
    <dbReference type="NCBI Taxonomy" id="645275"/>
    <lineage>
        <taxon>Bacteria</taxon>
        <taxon>Bacillati</taxon>
        <taxon>Actinomycetota</taxon>
        <taxon>Actinomycetes</taxon>
        <taxon>Streptosporangiales</taxon>
        <taxon>Nocardiopsidaceae</taxon>
        <taxon>Murinocardiopsis</taxon>
    </lineage>
</organism>
<keyword evidence="2" id="KW-1003">Cell membrane</keyword>
<dbReference type="GO" id="GO:0005886">
    <property type="term" value="C:plasma membrane"/>
    <property type="evidence" value="ECO:0007669"/>
    <property type="project" value="UniProtKB-SubCell"/>
</dbReference>
<feature type="region of interest" description="Disordered" evidence="6">
    <location>
        <begin position="763"/>
        <end position="785"/>
    </location>
</feature>
<name>A0A2P8DUS5_9ACTN</name>
<feature type="transmembrane region" description="Helical" evidence="7">
    <location>
        <begin position="284"/>
        <end position="302"/>
    </location>
</feature>
<feature type="transmembrane region" description="Helical" evidence="7">
    <location>
        <begin position="479"/>
        <end position="495"/>
    </location>
</feature>
<comment type="subcellular location">
    <subcellularLocation>
        <location evidence="1">Cell membrane</location>
        <topology evidence="1">Multi-pass membrane protein</topology>
    </subcellularLocation>
</comment>
<evidence type="ECO:0000259" key="9">
    <source>
        <dbReference type="Pfam" id="PF03772"/>
    </source>
</evidence>
<dbReference type="PANTHER" id="PTHR30619">
    <property type="entry name" value="DNA INTERNALIZATION/COMPETENCE PROTEIN COMEC/REC2"/>
    <property type="match status" value="1"/>
</dbReference>
<feature type="domain" description="ComEC/Rec2-related protein" evidence="9">
    <location>
        <begin position="235"/>
        <end position="493"/>
    </location>
</feature>
<comment type="caution">
    <text evidence="10">The sequence shown here is derived from an EMBL/GenBank/DDBJ whole genome shotgun (WGS) entry which is preliminary data.</text>
</comment>
<dbReference type="NCBIfam" id="TIGR00360">
    <property type="entry name" value="ComEC_N-term"/>
    <property type="match status" value="1"/>
</dbReference>
<evidence type="ECO:0000259" key="8">
    <source>
        <dbReference type="Pfam" id="PF00753"/>
    </source>
</evidence>
<evidence type="ECO:0000313" key="10">
    <source>
        <dbReference type="EMBL" id="PSL00966.1"/>
    </source>
</evidence>
<dbReference type="InterPro" id="IPR001279">
    <property type="entry name" value="Metallo-B-lactamas"/>
</dbReference>
<dbReference type="InterPro" id="IPR004477">
    <property type="entry name" value="ComEC_N"/>
</dbReference>
<accession>A0A2P8DUS5</accession>
<feature type="transmembrane region" description="Helical" evidence="7">
    <location>
        <begin position="352"/>
        <end position="371"/>
    </location>
</feature>
<dbReference type="EMBL" id="PYGA01000001">
    <property type="protein sequence ID" value="PSL00966.1"/>
    <property type="molecule type" value="Genomic_DNA"/>
</dbReference>
<evidence type="ECO:0000256" key="5">
    <source>
        <dbReference type="ARBA" id="ARBA00023136"/>
    </source>
</evidence>
<dbReference type="OrthoDB" id="7177610at2"/>
<reference evidence="10 11" key="1">
    <citation type="submission" date="2018-03" db="EMBL/GenBank/DDBJ databases">
        <title>Genomic Encyclopedia of Archaeal and Bacterial Type Strains, Phase II (KMG-II): from individual species to whole genera.</title>
        <authorList>
            <person name="Goeker M."/>
        </authorList>
    </citation>
    <scope>NUCLEOTIDE SEQUENCE [LARGE SCALE GENOMIC DNA]</scope>
    <source>
        <strain evidence="10 11">DSM 45312</strain>
    </source>
</reference>
<keyword evidence="5 7" id="KW-0472">Membrane</keyword>
<proteinExistence type="predicted"/>
<dbReference type="InterPro" id="IPR036866">
    <property type="entry name" value="RibonucZ/Hydroxyglut_hydro"/>
</dbReference>
<dbReference type="SUPFAM" id="SSF56281">
    <property type="entry name" value="Metallo-hydrolase/oxidoreductase"/>
    <property type="match status" value="1"/>
</dbReference>
<feature type="transmembrane region" description="Helical" evidence="7">
    <location>
        <begin position="391"/>
        <end position="413"/>
    </location>
</feature>
<feature type="transmembrane region" description="Helical" evidence="7">
    <location>
        <begin position="308"/>
        <end position="325"/>
    </location>
</feature>
<gene>
    <name evidence="10" type="ORF">CLV63_101445</name>
</gene>
<keyword evidence="11" id="KW-1185">Reference proteome</keyword>
<keyword evidence="3 7" id="KW-0812">Transmembrane</keyword>
<dbReference type="RefSeq" id="WP_106581128.1">
    <property type="nucleotide sequence ID" value="NZ_PYGA01000001.1"/>
</dbReference>
<dbReference type="Pfam" id="PF00753">
    <property type="entry name" value="Lactamase_B"/>
    <property type="match status" value="1"/>
</dbReference>
<evidence type="ECO:0000256" key="2">
    <source>
        <dbReference type="ARBA" id="ARBA00022475"/>
    </source>
</evidence>
<feature type="domain" description="Metallo-beta-lactamase" evidence="8">
    <location>
        <begin position="536"/>
        <end position="612"/>
    </location>
</feature>
<dbReference type="InterPro" id="IPR035681">
    <property type="entry name" value="ComA-like_MBL"/>
</dbReference>
<dbReference type="Pfam" id="PF03772">
    <property type="entry name" value="Competence"/>
    <property type="match status" value="1"/>
</dbReference>
<keyword evidence="4 7" id="KW-1133">Transmembrane helix</keyword>
<dbReference type="Gene3D" id="3.60.15.10">
    <property type="entry name" value="Ribonuclease Z/Hydroxyacylglutathione hydrolase-like"/>
    <property type="match status" value="1"/>
</dbReference>
<evidence type="ECO:0000256" key="3">
    <source>
        <dbReference type="ARBA" id="ARBA00022692"/>
    </source>
</evidence>
<feature type="transmembrane region" description="Helical" evidence="7">
    <location>
        <begin position="66"/>
        <end position="86"/>
    </location>
</feature>
<feature type="transmembrane region" description="Helical" evidence="7">
    <location>
        <begin position="425"/>
        <end position="450"/>
    </location>
</feature>
<evidence type="ECO:0000256" key="1">
    <source>
        <dbReference type="ARBA" id="ARBA00004651"/>
    </source>
</evidence>
<evidence type="ECO:0000256" key="4">
    <source>
        <dbReference type="ARBA" id="ARBA00022989"/>
    </source>
</evidence>
<dbReference type="Proteomes" id="UP000240542">
    <property type="component" value="Unassembled WGS sequence"/>
</dbReference>
<feature type="transmembrane region" description="Helical" evidence="7">
    <location>
        <begin position="258"/>
        <end position="277"/>
    </location>
</feature>
<protein>
    <submittedName>
        <fullName evidence="10">Competence protein ComEC</fullName>
    </submittedName>
</protein>
<dbReference type="AlphaFoldDB" id="A0A2P8DUS5"/>
<dbReference type="PANTHER" id="PTHR30619:SF1">
    <property type="entry name" value="RECOMBINATION PROTEIN 2"/>
    <property type="match status" value="1"/>
</dbReference>